<evidence type="ECO:0000313" key="1">
    <source>
        <dbReference type="EMBL" id="SDJ70563.1"/>
    </source>
</evidence>
<dbReference type="Pfam" id="PF11197">
    <property type="entry name" value="DUF2835"/>
    <property type="match status" value="1"/>
</dbReference>
<name>A0A1G8VXN5_9GAMM</name>
<protein>
    <recommendedName>
        <fullName evidence="3">DUF2835 domain-containing protein</fullName>
    </recommendedName>
</protein>
<reference evidence="2" key="1">
    <citation type="submission" date="2016-10" db="EMBL/GenBank/DDBJ databases">
        <authorList>
            <person name="Varghese N."/>
            <person name="Submissions S."/>
        </authorList>
    </citation>
    <scope>NUCLEOTIDE SEQUENCE [LARGE SCALE GENOMIC DNA]</scope>
    <source>
        <strain evidence="2">DSM 23317</strain>
    </source>
</reference>
<sequence>MSQYIFDLGISANQMQRYYQGQVQVVVVRSLQGKVIHLHPRFLRPFVSANGVHGRFKLTLDLNGQFNELIKIS</sequence>
<organism evidence="1 2">
    <name type="scientific">Ferrimonas sediminum</name>
    <dbReference type="NCBI Taxonomy" id="718193"/>
    <lineage>
        <taxon>Bacteria</taxon>
        <taxon>Pseudomonadati</taxon>
        <taxon>Pseudomonadota</taxon>
        <taxon>Gammaproteobacteria</taxon>
        <taxon>Alteromonadales</taxon>
        <taxon>Ferrimonadaceae</taxon>
        <taxon>Ferrimonas</taxon>
    </lineage>
</organism>
<keyword evidence="2" id="KW-1185">Reference proteome</keyword>
<gene>
    <name evidence="1" type="ORF">SAMN04488540_11219</name>
</gene>
<dbReference type="AlphaFoldDB" id="A0A1G8VXN5"/>
<accession>A0A1G8VXN5</accession>
<dbReference type="OrthoDB" id="5600793at2"/>
<proteinExistence type="predicted"/>
<dbReference type="Proteomes" id="UP000199527">
    <property type="component" value="Unassembled WGS sequence"/>
</dbReference>
<dbReference type="InterPro" id="IPR021363">
    <property type="entry name" value="DUF2835"/>
</dbReference>
<dbReference type="EMBL" id="FNEM01000012">
    <property type="protein sequence ID" value="SDJ70563.1"/>
    <property type="molecule type" value="Genomic_DNA"/>
</dbReference>
<evidence type="ECO:0008006" key="3">
    <source>
        <dbReference type="Google" id="ProtNLM"/>
    </source>
</evidence>
<evidence type="ECO:0000313" key="2">
    <source>
        <dbReference type="Proteomes" id="UP000199527"/>
    </source>
</evidence>
<dbReference type="RefSeq" id="WP_090366181.1">
    <property type="nucleotide sequence ID" value="NZ_FNEM01000012.1"/>
</dbReference>